<keyword evidence="2 6" id="KW-0812">Transmembrane</keyword>
<evidence type="ECO:0000256" key="1">
    <source>
        <dbReference type="ARBA" id="ARBA00004141"/>
    </source>
</evidence>
<evidence type="ECO:0000256" key="5">
    <source>
        <dbReference type="ARBA" id="ARBA00023136"/>
    </source>
</evidence>
<dbReference type="SMART" id="SM00240">
    <property type="entry name" value="FHA"/>
    <property type="match status" value="1"/>
</dbReference>
<accession>A0A9D1CP20</accession>
<feature type="transmembrane region" description="Helical" evidence="6">
    <location>
        <begin position="467"/>
        <end position="486"/>
    </location>
</feature>
<feature type="transmembrane region" description="Helical" evidence="6">
    <location>
        <begin position="378"/>
        <end position="398"/>
    </location>
</feature>
<proteinExistence type="predicted"/>
<dbReference type="GO" id="GO:0008360">
    <property type="term" value="P:regulation of cell shape"/>
    <property type="evidence" value="ECO:0007669"/>
    <property type="project" value="UniProtKB-KW"/>
</dbReference>
<evidence type="ECO:0000256" key="4">
    <source>
        <dbReference type="ARBA" id="ARBA00022989"/>
    </source>
</evidence>
<dbReference type="GO" id="GO:0015648">
    <property type="term" value="F:lipid-linked peptidoglycan transporter activity"/>
    <property type="evidence" value="ECO:0007669"/>
    <property type="project" value="TreeGrafter"/>
</dbReference>
<evidence type="ECO:0000313" key="9">
    <source>
        <dbReference type="Proteomes" id="UP000886874"/>
    </source>
</evidence>
<dbReference type="CDD" id="cd00060">
    <property type="entry name" value="FHA"/>
    <property type="match status" value="1"/>
</dbReference>
<feature type="transmembrane region" description="Helical" evidence="6">
    <location>
        <begin position="223"/>
        <end position="240"/>
    </location>
</feature>
<dbReference type="AlphaFoldDB" id="A0A9D1CP20"/>
<feature type="transmembrane region" description="Helical" evidence="6">
    <location>
        <begin position="339"/>
        <end position="372"/>
    </location>
</feature>
<gene>
    <name evidence="8" type="ORF">IAA67_04970</name>
</gene>
<dbReference type="GO" id="GO:0005886">
    <property type="term" value="C:plasma membrane"/>
    <property type="evidence" value="ECO:0007669"/>
    <property type="project" value="TreeGrafter"/>
</dbReference>
<evidence type="ECO:0000256" key="6">
    <source>
        <dbReference type="SAM" id="Phobius"/>
    </source>
</evidence>
<dbReference type="Pfam" id="PF00498">
    <property type="entry name" value="FHA"/>
    <property type="match status" value="1"/>
</dbReference>
<name>A0A9D1CP20_9FIRM</name>
<feature type="domain" description="FHA" evidence="7">
    <location>
        <begin position="72"/>
        <end position="122"/>
    </location>
</feature>
<keyword evidence="4 6" id="KW-1133">Transmembrane helix</keyword>
<dbReference type="PROSITE" id="PS50006">
    <property type="entry name" value="FHA_DOMAIN"/>
    <property type="match status" value="1"/>
</dbReference>
<organism evidence="8 9">
    <name type="scientific">Candidatus Avoscillospira stercorigallinarum</name>
    <dbReference type="NCBI Taxonomy" id="2840708"/>
    <lineage>
        <taxon>Bacteria</taxon>
        <taxon>Bacillati</taxon>
        <taxon>Bacillota</taxon>
        <taxon>Clostridia</taxon>
        <taxon>Eubacteriales</taxon>
        <taxon>Oscillospiraceae</taxon>
        <taxon>Oscillospiraceae incertae sedis</taxon>
        <taxon>Candidatus Avoscillospira</taxon>
    </lineage>
</organism>
<feature type="transmembrane region" description="Helical" evidence="6">
    <location>
        <begin position="429"/>
        <end position="447"/>
    </location>
</feature>
<dbReference type="SUPFAM" id="SSF49879">
    <property type="entry name" value="SMAD/FHA domain"/>
    <property type="match status" value="1"/>
</dbReference>
<protein>
    <submittedName>
        <fullName evidence="8">FtsW/RodA/SpoVE family cell cycle protein</fullName>
    </submittedName>
</protein>
<evidence type="ECO:0000259" key="7">
    <source>
        <dbReference type="PROSITE" id="PS50006"/>
    </source>
</evidence>
<dbReference type="InterPro" id="IPR001182">
    <property type="entry name" value="FtsW/RodA"/>
</dbReference>
<keyword evidence="5 6" id="KW-0472">Membrane</keyword>
<feature type="transmembrane region" description="Helical" evidence="6">
    <location>
        <begin position="167"/>
        <end position="186"/>
    </location>
</feature>
<dbReference type="Pfam" id="PF01098">
    <property type="entry name" value="FTSW_RODA_SPOVE"/>
    <property type="match status" value="1"/>
</dbReference>
<reference evidence="8" key="2">
    <citation type="journal article" date="2021" name="PeerJ">
        <title>Extensive microbial diversity within the chicken gut microbiome revealed by metagenomics and culture.</title>
        <authorList>
            <person name="Gilroy R."/>
            <person name="Ravi A."/>
            <person name="Getino M."/>
            <person name="Pursley I."/>
            <person name="Horton D.L."/>
            <person name="Alikhan N.F."/>
            <person name="Baker D."/>
            <person name="Gharbi K."/>
            <person name="Hall N."/>
            <person name="Watson M."/>
            <person name="Adriaenssens E.M."/>
            <person name="Foster-Nyarko E."/>
            <person name="Jarju S."/>
            <person name="Secka A."/>
            <person name="Antonio M."/>
            <person name="Oren A."/>
            <person name="Chaudhuri R.R."/>
            <person name="La Ragione R."/>
            <person name="Hildebrand F."/>
            <person name="Pallen M.J."/>
        </authorList>
    </citation>
    <scope>NUCLEOTIDE SEQUENCE</scope>
    <source>
        <strain evidence="8">ChiSjej2B20-13462</strain>
    </source>
</reference>
<keyword evidence="3" id="KW-0133">Cell shape</keyword>
<dbReference type="GO" id="GO:0051301">
    <property type="term" value="P:cell division"/>
    <property type="evidence" value="ECO:0007669"/>
    <property type="project" value="InterPro"/>
</dbReference>
<evidence type="ECO:0000313" key="8">
    <source>
        <dbReference type="EMBL" id="HIQ69663.1"/>
    </source>
</evidence>
<reference evidence="8" key="1">
    <citation type="submission" date="2020-10" db="EMBL/GenBank/DDBJ databases">
        <authorList>
            <person name="Gilroy R."/>
        </authorList>
    </citation>
    <scope>NUCLEOTIDE SEQUENCE</scope>
    <source>
        <strain evidence="8">ChiSjej2B20-13462</strain>
    </source>
</reference>
<dbReference type="InterPro" id="IPR008984">
    <property type="entry name" value="SMAD_FHA_dom_sf"/>
</dbReference>
<feature type="transmembrane region" description="Helical" evidence="6">
    <location>
        <begin position="305"/>
        <end position="327"/>
    </location>
</feature>
<comment type="subcellular location">
    <subcellularLocation>
        <location evidence="1">Membrane</location>
        <topology evidence="1">Multi-pass membrane protein</topology>
    </subcellularLocation>
</comment>
<dbReference type="Gene3D" id="2.60.200.20">
    <property type="match status" value="1"/>
</dbReference>
<dbReference type="InterPro" id="IPR000253">
    <property type="entry name" value="FHA_dom"/>
</dbReference>
<evidence type="ECO:0000256" key="2">
    <source>
        <dbReference type="ARBA" id="ARBA00022692"/>
    </source>
</evidence>
<sequence>MNQFLELLSQLSEAVPAADLLNAVLRYLFPVLALVILGRCARSLLLYHKEPEIWAWLSAPNGDRLPVTHWETLLGRAKTCDVVLDYPTISRSHAVLTRYDDGSWTVSDVGSKGGIQVNGVATSMEVVAYGDKISLGGVEFTLVPITKKQEVIQAEVRTRAGDTIHPFFTLFFLSLFQILAAVNLALPEAEDGPVILTAFGVLIAMEWGLFVFMRILRRTGFEVETIAFFLCTLGLAVIASDAPGELTKQLVCIGAGIVLFLFLCWSLRDLERAKKFRYLAAVGGIGLLLINLVFGVEQYGAKNWIYIAGMSFQPSELVKICFIFVGASTLQRIMTKRNMFLFIAYSAMICGCLVLLSDFGTALIFFVAFLVIAYMRSGSFATIALIVAATGFGGVLALRFKPYILSRFSAWGHVWEDAANTGYQQTRSMMCIASGGLFGLGAGRGWLQYVGASDTDLVFAFIGEEWGLLMSIFMILAVVCLAAFVVKSASVGRSSFYTIGACAAGAILLIQTMLNVFGTVDLLPLTGVTFPFVSNGGSSMIACWGLLAFIKAADTRQNASVAVKLPSKREAEEGEA</sequence>
<feature type="transmembrane region" description="Helical" evidence="6">
    <location>
        <begin position="498"/>
        <end position="518"/>
    </location>
</feature>
<feature type="transmembrane region" description="Helical" evidence="6">
    <location>
        <begin position="192"/>
        <end position="216"/>
    </location>
</feature>
<feature type="transmembrane region" description="Helical" evidence="6">
    <location>
        <begin position="20"/>
        <end position="41"/>
    </location>
</feature>
<dbReference type="GO" id="GO:0032153">
    <property type="term" value="C:cell division site"/>
    <property type="evidence" value="ECO:0007669"/>
    <property type="project" value="TreeGrafter"/>
</dbReference>
<evidence type="ECO:0000256" key="3">
    <source>
        <dbReference type="ARBA" id="ARBA00022960"/>
    </source>
</evidence>
<feature type="transmembrane region" description="Helical" evidence="6">
    <location>
        <begin position="278"/>
        <end position="299"/>
    </location>
</feature>
<feature type="transmembrane region" description="Helical" evidence="6">
    <location>
        <begin position="530"/>
        <end position="550"/>
    </location>
</feature>
<dbReference type="PANTHER" id="PTHR30474:SF3">
    <property type="entry name" value="PEPTIDOGLYCAN GLYCOSYLTRANSFERASE RODA"/>
    <property type="match status" value="1"/>
</dbReference>
<comment type="caution">
    <text evidence="8">The sequence shown here is derived from an EMBL/GenBank/DDBJ whole genome shotgun (WGS) entry which is preliminary data.</text>
</comment>
<dbReference type="PANTHER" id="PTHR30474">
    <property type="entry name" value="CELL CYCLE PROTEIN"/>
    <property type="match status" value="1"/>
</dbReference>
<dbReference type="Proteomes" id="UP000886874">
    <property type="component" value="Unassembled WGS sequence"/>
</dbReference>
<feature type="transmembrane region" description="Helical" evidence="6">
    <location>
        <begin position="246"/>
        <end position="266"/>
    </location>
</feature>
<dbReference type="EMBL" id="DVFN01000071">
    <property type="protein sequence ID" value="HIQ69663.1"/>
    <property type="molecule type" value="Genomic_DNA"/>
</dbReference>